<evidence type="ECO:0000256" key="6">
    <source>
        <dbReference type="ARBA" id="ARBA00022741"/>
    </source>
</evidence>
<dbReference type="GO" id="GO:0005886">
    <property type="term" value="C:plasma membrane"/>
    <property type="evidence" value="ECO:0007669"/>
    <property type="project" value="UniProtKB-SubCell"/>
</dbReference>
<keyword evidence="7" id="KW-0418">Kinase</keyword>
<reference evidence="14 15" key="2">
    <citation type="journal article" date="2012" name="J. Bacteriol.">
        <title>Complete genome sequences of Desulfosporosinus orientis DSM765T, Desulfosporosinus youngiae DSM17734T, Desulfosporosinus meridiei DSM13257T, and Desulfosporosinus acidiphilus DSM22704T.</title>
        <authorList>
            <person name="Pester M."/>
            <person name="Brambilla E."/>
            <person name="Alazard D."/>
            <person name="Rattei T."/>
            <person name="Weinmaier T."/>
            <person name="Han J."/>
            <person name="Lucas S."/>
            <person name="Lapidus A."/>
            <person name="Cheng J.F."/>
            <person name="Goodwin L."/>
            <person name="Pitluck S."/>
            <person name="Peters L."/>
            <person name="Ovchinnikova G."/>
            <person name="Teshima H."/>
            <person name="Detter J.C."/>
            <person name="Han C.S."/>
            <person name="Tapia R."/>
            <person name="Land M.L."/>
            <person name="Hauser L."/>
            <person name="Kyrpides N.C."/>
            <person name="Ivanova N.N."/>
            <person name="Pagani I."/>
            <person name="Huntmann M."/>
            <person name="Wei C.L."/>
            <person name="Davenport K.W."/>
            <person name="Daligault H."/>
            <person name="Chain P.S."/>
            <person name="Chen A."/>
            <person name="Mavromatis K."/>
            <person name="Markowitz V."/>
            <person name="Szeto E."/>
            <person name="Mikhailova N."/>
            <person name="Pati A."/>
            <person name="Wagner M."/>
            <person name="Woyke T."/>
            <person name="Ollivier B."/>
            <person name="Klenk H.P."/>
            <person name="Spring S."/>
            <person name="Loy A."/>
        </authorList>
    </citation>
    <scope>NUCLEOTIDE SEQUENCE [LARGE SCALE GENOMIC DNA]</scope>
    <source>
        <strain evidence="15">ATCC 19365 / DSM 765 / NCIMB 8382 / VKM B-1628</strain>
    </source>
</reference>
<dbReference type="GO" id="GO:0005524">
    <property type="term" value="F:ATP binding"/>
    <property type="evidence" value="ECO:0007669"/>
    <property type="project" value="UniProtKB-KW"/>
</dbReference>
<dbReference type="Gene3D" id="6.10.340.10">
    <property type="match status" value="1"/>
</dbReference>
<dbReference type="InterPro" id="IPR010559">
    <property type="entry name" value="Sig_transdc_His_kin_internal"/>
</dbReference>
<evidence type="ECO:0000256" key="10">
    <source>
        <dbReference type="ARBA" id="ARBA00023012"/>
    </source>
</evidence>
<accession>G7WBY5</accession>
<keyword evidence="15" id="KW-1185">Reference proteome</keyword>
<dbReference type="SMART" id="SM00304">
    <property type="entry name" value="HAMP"/>
    <property type="match status" value="1"/>
</dbReference>
<proteinExistence type="predicted"/>
<dbReference type="PATRIC" id="fig|768706.3.peg.4627"/>
<dbReference type="PANTHER" id="PTHR34220:SF11">
    <property type="entry name" value="SENSOR PROTEIN KINASE HPTS"/>
    <property type="match status" value="1"/>
</dbReference>
<keyword evidence="3" id="KW-0597">Phosphoprotein</keyword>
<name>G7WBY5_DESOD</name>
<dbReference type="InterPro" id="IPR050640">
    <property type="entry name" value="Bact_2-comp_sensor_kinase"/>
</dbReference>
<keyword evidence="10" id="KW-0902">Two-component regulatory system</keyword>
<dbReference type="PANTHER" id="PTHR34220">
    <property type="entry name" value="SENSOR HISTIDINE KINASE YPDA"/>
    <property type="match status" value="1"/>
</dbReference>
<evidence type="ECO:0000256" key="8">
    <source>
        <dbReference type="ARBA" id="ARBA00022840"/>
    </source>
</evidence>
<keyword evidence="8" id="KW-0067">ATP-binding</keyword>
<evidence type="ECO:0000313" key="14">
    <source>
        <dbReference type="EMBL" id="AET69959.1"/>
    </source>
</evidence>
<dbReference type="InterPro" id="IPR036890">
    <property type="entry name" value="HATPase_C_sf"/>
</dbReference>
<dbReference type="Proteomes" id="UP000006346">
    <property type="component" value="Chromosome"/>
</dbReference>
<dbReference type="Gene3D" id="3.30.565.10">
    <property type="entry name" value="Histidine kinase-like ATPase, C-terminal domain"/>
    <property type="match status" value="1"/>
</dbReference>
<gene>
    <name evidence="14" type="ordered locus">Desor_4554</name>
</gene>
<evidence type="ECO:0000256" key="4">
    <source>
        <dbReference type="ARBA" id="ARBA00022679"/>
    </source>
</evidence>
<dbReference type="CDD" id="cd06225">
    <property type="entry name" value="HAMP"/>
    <property type="match status" value="1"/>
</dbReference>
<dbReference type="Pfam" id="PF02518">
    <property type="entry name" value="HATPase_c"/>
    <property type="match status" value="1"/>
</dbReference>
<dbReference type="InterPro" id="IPR003660">
    <property type="entry name" value="HAMP_dom"/>
</dbReference>
<reference evidence="15" key="1">
    <citation type="submission" date="2011-11" db="EMBL/GenBank/DDBJ databases">
        <title>Complete sequence of Desulfosporosinus orientis DSM 765.</title>
        <authorList>
            <person name="Lucas S."/>
            <person name="Han J."/>
            <person name="Lapidus A."/>
            <person name="Cheng J.-F."/>
            <person name="Goodwin L."/>
            <person name="Pitluck S."/>
            <person name="Peters L."/>
            <person name="Ovchinnikova G."/>
            <person name="Teshima H."/>
            <person name="Detter J.C."/>
            <person name="Han C."/>
            <person name="Tapia R."/>
            <person name="Land M."/>
            <person name="Hauser L."/>
            <person name="Kyrpides N."/>
            <person name="Ivanova N."/>
            <person name="Pagani I."/>
            <person name="Pester M."/>
            <person name="Spring S."/>
            <person name="Ollivier B."/>
            <person name="Rattei T."/>
            <person name="Klenk H.-P."/>
            <person name="Wagner M."/>
            <person name="Loy A."/>
            <person name="Woyke T."/>
        </authorList>
    </citation>
    <scope>NUCLEOTIDE SEQUENCE [LARGE SCALE GENOMIC DNA]</scope>
    <source>
        <strain evidence="15">ATCC 19365 / DSM 765 / NCIMB 8382 / VKM B-1628</strain>
    </source>
</reference>
<sequence length="600" mass="69399">MPGGITIRLPKVKHIRVRIALYFSSIIVIIILAIASSISWVYNKKLIEQTGTIADQKMQIITMDMDKEIATILGICDNLRDNEELQQLMNLEDETFWNDYSTMKKISDILQKSVYAYTSVTSIFATNLDKQICDPLYQIYPYREIIADYKDFDEFIASGKFNAFSAPTNFPNRLDSINDIEKSEITFFSQYMSNYNFKLFGYLLININKEQLFRDVSQTHKKVFDFTYIIDEKNEVINKFGTPLQEDDIIRAFGSRDGKNHEILEINGEEYYLIRQSLSAYPDWKIIGGIAYGKVKKDSTLILNIVYIIGIFSVLAGIFIAYLLAKKITDPIIEINRAMTQFEERKWPRHLNANTEDELKSLVHGFNHMVDQVKALLEQVHKEHEEKIKVEVNSLELRLELLQAQINPHFIHNTLNAVKYLALLKGAEDIREIIHSFNLLLRASISEARDFVSINEELELVDSYINIQRYRYDNDFQVLYNLDDCLERTQIPKLILQPIVENSLFHGIIPKDRKGTIKISIFAVRDKILISVIDDGVGIESDKLESIFSENLLQNSNKGFNNIGLKNINTRLKLYYGDDYTLQIESSVGKGTCVWFYIPK</sequence>
<keyword evidence="5 12" id="KW-0812">Transmembrane</keyword>
<dbReference type="PROSITE" id="PS50885">
    <property type="entry name" value="HAMP"/>
    <property type="match status" value="1"/>
</dbReference>
<dbReference type="eggNOG" id="COG2972">
    <property type="taxonomic scope" value="Bacteria"/>
</dbReference>
<dbReference type="KEGG" id="dor:Desor_4554"/>
<feature type="transmembrane region" description="Helical" evidence="12">
    <location>
        <begin position="301"/>
        <end position="325"/>
    </location>
</feature>
<evidence type="ECO:0000256" key="11">
    <source>
        <dbReference type="ARBA" id="ARBA00023136"/>
    </source>
</evidence>
<keyword evidence="4" id="KW-0808">Transferase</keyword>
<comment type="subcellular location">
    <subcellularLocation>
        <location evidence="1">Cell membrane</location>
        <topology evidence="1">Multi-pass membrane protein</topology>
    </subcellularLocation>
</comment>
<evidence type="ECO:0000256" key="7">
    <source>
        <dbReference type="ARBA" id="ARBA00022777"/>
    </source>
</evidence>
<dbReference type="GO" id="GO:0000155">
    <property type="term" value="F:phosphorelay sensor kinase activity"/>
    <property type="evidence" value="ECO:0007669"/>
    <property type="project" value="InterPro"/>
</dbReference>
<evidence type="ECO:0000256" key="2">
    <source>
        <dbReference type="ARBA" id="ARBA00022475"/>
    </source>
</evidence>
<keyword evidence="2" id="KW-1003">Cell membrane</keyword>
<evidence type="ECO:0000256" key="9">
    <source>
        <dbReference type="ARBA" id="ARBA00022989"/>
    </source>
</evidence>
<dbReference type="SUPFAM" id="SSF158472">
    <property type="entry name" value="HAMP domain-like"/>
    <property type="match status" value="1"/>
</dbReference>
<evidence type="ECO:0000256" key="5">
    <source>
        <dbReference type="ARBA" id="ARBA00022692"/>
    </source>
</evidence>
<dbReference type="InterPro" id="IPR003594">
    <property type="entry name" value="HATPase_dom"/>
</dbReference>
<evidence type="ECO:0000256" key="12">
    <source>
        <dbReference type="SAM" id="Phobius"/>
    </source>
</evidence>
<evidence type="ECO:0000256" key="1">
    <source>
        <dbReference type="ARBA" id="ARBA00004651"/>
    </source>
</evidence>
<dbReference type="EMBL" id="CP003108">
    <property type="protein sequence ID" value="AET69959.1"/>
    <property type="molecule type" value="Genomic_DNA"/>
</dbReference>
<evidence type="ECO:0000313" key="15">
    <source>
        <dbReference type="Proteomes" id="UP000006346"/>
    </source>
</evidence>
<feature type="transmembrane region" description="Helical" evidence="12">
    <location>
        <begin position="20"/>
        <end position="42"/>
    </location>
</feature>
<protein>
    <submittedName>
        <fullName evidence="14">Putative signal transduction protein with a C-terminal ATPase domain</fullName>
    </submittedName>
</protein>
<keyword evidence="6" id="KW-0547">Nucleotide-binding</keyword>
<evidence type="ECO:0000259" key="13">
    <source>
        <dbReference type="PROSITE" id="PS50885"/>
    </source>
</evidence>
<dbReference type="STRING" id="768706.Desor_4554"/>
<dbReference type="Pfam" id="PF00672">
    <property type="entry name" value="HAMP"/>
    <property type="match status" value="1"/>
</dbReference>
<feature type="domain" description="HAMP" evidence="13">
    <location>
        <begin position="326"/>
        <end position="378"/>
    </location>
</feature>
<organism evidence="14 15">
    <name type="scientific">Desulfosporosinus orientis (strain ATCC 19365 / DSM 765 / NCIMB 8382 / VKM B-1628 / Singapore I)</name>
    <name type="common">Desulfotomaculum orientis</name>
    <dbReference type="NCBI Taxonomy" id="768706"/>
    <lineage>
        <taxon>Bacteria</taxon>
        <taxon>Bacillati</taxon>
        <taxon>Bacillota</taxon>
        <taxon>Clostridia</taxon>
        <taxon>Eubacteriales</taxon>
        <taxon>Desulfitobacteriaceae</taxon>
        <taxon>Desulfosporosinus</taxon>
    </lineage>
</organism>
<evidence type="ECO:0000256" key="3">
    <source>
        <dbReference type="ARBA" id="ARBA00022553"/>
    </source>
</evidence>
<keyword evidence="11 12" id="KW-0472">Membrane</keyword>
<dbReference type="Pfam" id="PF06580">
    <property type="entry name" value="His_kinase"/>
    <property type="match status" value="1"/>
</dbReference>
<keyword evidence="9 12" id="KW-1133">Transmembrane helix</keyword>
<dbReference type="SUPFAM" id="SSF55874">
    <property type="entry name" value="ATPase domain of HSP90 chaperone/DNA topoisomerase II/histidine kinase"/>
    <property type="match status" value="1"/>
</dbReference>
<dbReference type="AlphaFoldDB" id="G7WBY5"/>
<dbReference type="HOGENOM" id="CLU_020473_6_0_9"/>